<dbReference type="Proteomes" id="UP000317998">
    <property type="component" value="Unassembled WGS sequence"/>
</dbReference>
<dbReference type="GO" id="GO:0016491">
    <property type="term" value="F:oxidoreductase activity"/>
    <property type="evidence" value="ECO:0007669"/>
    <property type="project" value="UniProtKB-KW"/>
</dbReference>
<evidence type="ECO:0000313" key="13">
    <source>
        <dbReference type="Proteomes" id="UP000317998"/>
    </source>
</evidence>
<keyword evidence="7 10" id="KW-0472">Membrane</keyword>
<organism evidence="12 13">
    <name type="scientific">Homoserinimonas aerilata</name>
    <dbReference type="NCBI Taxonomy" id="1162970"/>
    <lineage>
        <taxon>Bacteria</taxon>
        <taxon>Bacillati</taxon>
        <taxon>Actinomycetota</taxon>
        <taxon>Actinomycetes</taxon>
        <taxon>Micrococcales</taxon>
        <taxon>Microbacteriaceae</taxon>
        <taxon>Homoserinimonas</taxon>
    </lineage>
</organism>
<comment type="subcellular location">
    <subcellularLocation>
        <location evidence="1">Membrane</location>
        <topology evidence="1">Multi-pass membrane protein</topology>
    </subcellularLocation>
</comment>
<comment type="caution">
    <text evidence="12">The sequence shown here is derived from an EMBL/GenBank/DDBJ whole genome shotgun (WGS) entry which is preliminary data.</text>
</comment>
<keyword evidence="13" id="KW-1185">Reference proteome</keyword>
<dbReference type="GO" id="GO:0016020">
    <property type="term" value="C:membrane"/>
    <property type="evidence" value="ECO:0007669"/>
    <property type="project" value="UniProtKB-SubCell"/>
</dbReference>
<dbReference type="Pfam" id="PF07884">
    <property type="entry name" value="VKOR"/>
    <property type="match status" value="1"/>
</dbReference>
<feature type="transmembrane region" description="Helical" evidence="10">
    <location>
        <begin position="72"/>
        <end position="91"/>
    </location>
</feature>
<evidence type="ECO:0000313" key="12">
    <source>
        <dbReference type="EMBL" id="TQL47423.1"/>
    </source>
</evidence>
<reference evidence="12 13" key="1">
    <citation type="submission" date="2019-06" db="EMBL/GenBank/DDBJ databases">
        <title>Sequencing the genomes of 1000 actinobacteria strains.</title>
        <authorList>
            <person name="Klenk H.-P."/>
        </authorList>
    </citation>
    <scope>NUCLEOTIDE SEQUENCE [LARGE SCALE GENOMIC DNA]</scope>
    <source>
        <strain evidence="12 13">DSM 26477</strain>
    </source>
</reference>
<evidence type="ECO:0000256" key="2">
    <source>
        <dbReference type="ARBA" id="ARBA00006214"/>
    </source>
</evidence>
<keyword evidence="3 10" id="KW-0812">Transmembrane</keyword>
<evidence type="ECO:0000259" key="11">
    <source>
        <dbReference type="SMART" id="SM00756"/>
    </source>
</evidence>
<dbReference type="OrthoDB" id="9783799at2"/>
<dbReference type="RefSeq" id="WP_141879673.1">
    <property type="nucleotide sequence ID" value="NZ_VFOM01000001.1"/>
</dbReference>
<evidence type="ECO:0000256" key="1">
    <source>
        <dbReference type="ARBA" id="ARBA00004141"/>
    </source>
</evidence>
<gene>
    <name evidence="12" type="ORF">FB562_0483</name>
</gene>
<proteinExistence type="inferred from homology"/>
<feature type="transmembrane region" description="Helical" evidence="10">
    <location>
        <begin position="98"/>
        <end position="117"/>
    </location>
</feature>
<accession>A0A542YH45</accession>
<feature type="transmembrane region" description="Helical" evidence="10">
    <location>
        <begin position="123"/>
        <end position="145"/>
    </location>
</feature>
<evidence type="ECO:0000256" key="8">
    <source>
        <dbReference type="ARBA" id="ARBA00023157"/>
    </source>
</evidence>
<evidence type="ECO:0000256" key="6">
    <source>
        <dbReference type="ARBA" id="ARBA00023002"/>
    </source>
</evidence>
<dbReference type="InterPro" id="IPR041714">
    <property type="entry name" value="VKOR_Actinobacteria"/>
</dbReference>
<evidence type="ECO:0000256" key="3">
    <source>
        <dbReference type="ARBA" id="ARBA00022692"/>
    </source>
</evidence>
<feature type="domain" description="Vitamin K epoxide reductase" evidence="11">
    <location>
        <begin position="8"/>
        <end position="149"/>
    </location>
</feature>
<dbReference type="InterPro" id="IPR038354">
    <property type="entry name" value="VKOR_sf"/>
</dbReference>
<keyword evidence="4" id="KW-0874">Quinone</keyword>
<evidence type="ECO:0000256" key="7">
    <source>
        <dbReference type="ARBA" id="ARBA00023136"/>
    </source>
</evidence>
<protein>
    <submittedName>
        <fullName evidence="12">Putative membrane protein</fullName>
    </submittedName>
</protein>
<feature type="transmembrane region" description="Helical" evidence="10">
    <location>
        <begin position="166"/>
        <end position="187"/>
    </location>
</feature>
<evidence type="ECO:0000256" key="10">
    <source>
        <dbReference type="SAM" id="Phobius"/>
    </source>
</evidence>
<dbReference type="AlphaFoldDB" id="A0A542YH45"/>
<keyword evidence="6" id="KW-0560">Oxidoreductase</keyword>
<keyword evidence="5 10" id="KW-1133">Transmembrane helix</keyword>
<evidence type="ECO:0000256" key="4">
    <source>
        <dbReference type="ARBA" id="ARBA00022719"/>
    </source>
</evidence>
<comment type="similarity">
    <text evidence="2">Belongs to the VKOR family.</text>
</comment>
<evidence type="ECO:0000256" key="5">
    <source>
        <dbReference type="ARBA" id="ARBA00022989"/>
    </source>
</evidence>
<dbReference type="CDD" id="cd12922">
    <property type="entry name" value="VKOR_5"/>
    <property type="match status" value="1"/>
</dbReference>
<evidence type="ECO:0000256" key="9">
    <source>
        <dbReference type="ARBA" id="ARBA00023284"/>
    </source>
</evidence>
<sequence>MSQSPRGERFFGLFLSVAGSLGLIASLALAIEKIEALINPAEALSCDISVLVQCSANLESAQGAVLGFPNPFLGLAGFSLVLCVGVSVWAVPRFARWFWILFNLGVGAAFVLVVWLIHQSIYALGTLCPWCLVVWVTTIPLFLFVTGRNARAGVFGPVAARIGAAVWPWLTLATVCAYVAVAVLAQLRLNVLATIV</sequence>
<keyword evidence="9" id="KW-0676">Redox-active center</keyword>
<dbReference type="EMBL" id="VFOM01000001">
    <property type="protein sequence ID" value="TQL47423.1"/>
    <property type="molecule type" value="Genomic_DNA"/>
</dbReference>
<dbReference type="SMART" id="SM00756">
    <property type="entry name" value="VKc"/>
    <property type="match status" value="1"/>
</dbReference>
<dbReference type="Gene3D" id="1.20.1440.130">
    <property type="entry name" value="VKOR domain"/>
    <property type="match status" value="1"/>
</dbReference>
<keyword evidence="8" id="KW-1015">Disulfide bond</keyword>
<dbReference type="InterPro" id="IPR012932">
    <property type="entry name" value="VKOR"/>
</dbReference>
<name>A0A542YH45_9MICO</name>
<dbReference type="GO" id="GO:0048038">
    <property type="term" value="F:quinone binding"/>
    <property type="evidence" value="ECO:0007669"/>
    <property type="project" value="UniProtKB-KW"/>
</dbReference>